<dbReference type="EMBL" id="SMJU01000011">
    <property type="protein sequence ID" value="TDB62725.1"/>
    <property type="molecule type" value="Genomic_DNA"/>
</dbReference>
<evidence type="ECO:0000313" key="1">
    <source>
        <dbReference type="EMBL" id="TDB62725.1"/>
    </source>
</evidence>
<name>A0A4V2X994_9BACT</name>
<evidence type="ECO:0008006" key="3">
    <source>
        <dbReference type="Google" id="ProtNLM"/>
    </source>
</evidence>
<organism evidence="1 2">
    <name type="scientific">Arundinibacter roseus</name>
    <dbReference type="NCBI Taxonomy" id="2070510"/>
    <lineage>
        <taxon>Bacteria</taxon>
        <taxon>Pseudomonadati</taxon>
        <taxon>Bacteroidota</taxon>
        <taxon>Cytophagia</taxon>
        <taxon>Cytophagales</taxon>
        <taxon>Spirosomataceae</taxon>
        <taxon>Arundinibacter</taxon>
    </lineage>
</organism>
<sequence>MALSSAGIGLSIPVFPEVIPAKNGSRFTADSMVGIQMAAHSLYDEGIERTLDFLNKDAAINTLMIYSHTYYGIDKKPMQVLARDHFGLIPKNLANRKLPYVWVRHHEPAFKDTTLRHAPPQEGMEFFKQDIFKDIAAPARQRNMQVYARMLEAGDSRGSDGIKNYDKVKTVTVYGKVGKGACWNHPEYRQWIYATMQDMFETYELDGLQYGAERTGPLSNLVFKGEVPTCFCEHCRRRNQQKGIDPDRATEGYRLLYEYIKKVEAGKDDSADTVIVNVFKFMQRYPEILSWNYQWFRADEEIQQEMFNRVKRVRAQAKVVRHIDHQRSSWDIFYRSAVDYSEMTASADYIKPIVYHDVYGPRLRHWVIEEWNKRIFRDMTEEQVLDMFYAWMGYSKSSRVALDRLDTESMGPSYVFDEISRCVKAVNGKIPVIAGIGIDVLRHSPAGMMPQLSDPEILKQAVFKAIEAGAGGLLASREYDEMRHSSLRAFGQAVRQLY</sequence>
<dbReference type="Gene3D" id="3.20.20.80">
    <property type="entry name" value="Glycosidases"/>
    <property type="match status" value="1"/>
</dbReference>
<gene>
    <name evidence="1" type="ORF">EZE20_17470</name>
</gene>
<proteinExistence type="predicted"/>
<evidence type="ECO:0000313" key="2">
    <source>
        <dbReference type="Proteomes" id="UP000295706"/>
    </source>
</evidence>
<comment type="caution">
    <text evidence="1">The sequence shown here is derived from an EMBL/GenBank/DDBJ whole genome shotgun (WGS) entry which is preliminary data.</text>
</comment>
<reference evidence="1 2" key="1">
    <citation type="submission" date="2019-02" db="EMBL/GenBank/DDBJ databases">
        <title>Arundinibacter roseus gen. nov., sp. nov., a new member of the family Cytophagaceae.</title>
        <authorList>
            <person name="Szuroczki S."/>
            <person name="Khayer B."/>
            <person name="Sproer C."/>
            <person name="Toumi M."/>
            <person name="Szabo A."/>
            <person name="Felfoldi T."/>
            <person name="Schumann P."/>
            <person name="Toth E."/>
        </authorList>
    </citation>
    <scope>NUCLEOTIDE SEQUENCE [LARGE SCALE GENOMIC DNA]</scope>
    <source>
        <strain evidence="1 2">DMA-k-7a</strain>
    </source>
</reference>
<accession>A0A4V2X994</accession>
<keyword evidence="2" id="KW-1185">Reference proteome</keyword>
<dbReference type="Proteomes" id="UP000295706">
    <property type="component" value="Unassembled WGS sequence"/>
</dbReference>
<dbReference type="AlphaFoldDB" id="A0A4V2X994"/>
<protein>
    <recommendedName>
        <fullName evidence="3">DUF4838 domain-containing protein</fullName>
    </recommendedName>
</protein>